<name>A0A8K0SSR9_9HYPO</name>
<dbReference type="Proteomes" id="UP000813444">
    <property type="component" value="Unassembled WGS sequence"/>
</dbReference>
<dbReference type="AlphaFoldDB" id="A0A8K0SSR9"/>
<dbReference type="EMBL" id="JAGPNK010000006">
    <property type="protein sequence ID" value="KAH7319932.1"/>
    <property type="molecule type" value="Genomic_DNA"/>
</dbReference>
<evidence type="ECO:0000313" key="1">
    <source>
        <dbReference type="EMBL" id="KAH7319932.1"/>
    </source>
</evidence>
<reference evidence="1" key="1">
    <citation type="journal article" date="2021" name="Nat. Commun.">
        <title>Genetic determinants of endophytism in the Arabidopsis root mycobiome.</title>
        <authorList>
            <person name="Mesny F."/>
            <person name="Miyauchi S."/>
            <person name="Thiergart T."/>
            <person name="Pickel B."/>
            <person name="Atanasova L."/>
            <person name="Karlsson M."/>
            <person name="Huettel B."/>
            <person name="Barry K.W."/>
            <person name="Haridas S."/>
            <person name="Chen C."/>
            <person name="Bauer D."/>
            <person name="Andreopoulos W."/>
            <person name="Pangilinan J."/>
            <person name="LaButti K."/>
            <person name="Riley R."/>
            <person name="Lipzen A."/>
            <person name="Clum A."/>
            <person name="Drula E."/>
            <person name="Henrissat B."/>
            <person name="Kohler A."/>
            <person name="Grigoriev I.V."/>
            <person name="Martin F.M."/>
            <person name="Hacquard S."/>
        </authorList>
    </citation>
    <scope>NUCLEOTIDE SEQUENCE</scope>
    <source>
        <strain evidence="1">MPI-CAGE-CH-0235</strain>
    </source>
</reference>
<accession>A0A8K0SSR9</accession>
<protein>
    <submittedName>
        <fullName evidence="1">Uncharacterized protein</fullName>
    </submittedName>
</protein>
<keyword evidence="2" id="KW-1185">Reference proteome</keyword>
<evidence type="ECO:0000313" key="2">
    <source>
        <dbReference type="Proteomes" id="UP000813444"/>
    </source>
</evidence>
<proteinExistence type="predicted"/>
<comment type="caution">
    <text evidence="1">The sequence shown here is derived from an EMBL/GenBank/DDBJ whole genome shotgun (WGS) entry which is preliminary data.</text>
</comment>
<organism evidence="1 2">
    <name type="scientific">Stachybotrys elegans</name>
    <dbReference type="NCBI Taxonomy" id="80388"/>
    <lineage>
        <taxon>Eukaryota</taxon>
        <taxon>Fungi</taxon>
        <taxon>Dikarya</taxon>
        <taxon>Ascomycota</taxon>
        <taxon>Pezizomycotina</taxon>
        <taxon>Sordariomycetes</taxon>
        <taxon>Hypocreomycetidae</taxon>
        <taxon>Hypocreales</taxon>
        <taxon>Stachybotryaceae</taxon>
        <taxon>Stachybotrys</taxon>
    </lineage>
</organism>
<sequence length="174" mass="17839">MGDRIGFSLPGAGSVVSSYPEPVLSTNATLDPSLVLGKRVPLTQVTTVFVARKLASTANSPYTTRKTNPAVTLWTVASTYPASIASVISTSREFAVSAISGKDISTNPNSLTILATPTTTIASQTRGTTDSADTASAFKTPLPGATIVIFSPPRSIHGAELCGNLAAASSVMTH</sequence>
<gene>
    <name evidence="1" type="ORF">B0I35DRAFT_223811</name>
</gene>